<evidence type="ECO:0000313" key="1">
    <source>
        <dbReference type="EMBL" id="ODA35971.1"/>
    </source>
</evidence>
<reference evidence="1 2" key="1">
    <citation type="submission" date="2016-05" db="EMBL/GenBank/DDBJ databases">
        <title>Genomic Taxonomy of the Vibrionaceae.</title>
        <authorList>
            <person name="Gomez-Gil B."/>
            <person name="Enciso-Ibarra J."/>
        </authorList>
    </citation>
    <scope>NUCLEOTIDE SEQUENCE [LARGE SCALE GENOMIC DNA]</scope>
    <source>
        <strain evidence="1 2">CAIM 1920</strain>
    </source>
</reference>
<dbReference type="AlphaFoldDB" id="A0A1C3ERX7"/>
<dbReference type="EMBL" id="LYBM01000002">
    <property type="protein sequence ID" value="ODA35971.1"/>
    <property type="molecule type" value="Genomic_DNA"/>
</dbReference>
<accession>A0A1C3ERX7</accession>
<organism evidence="1 2">
    <name type="scientific">Veronia pacifica</name>
    <dbReference type="NCBI Taxonomy" id="1080227"/>
    <lineage>
        <taxon>Bacteria</taxon>
        <taxon>Pseudomonadati</taxon>
        <taxon>Pseudomonadota</taxon>
        <taxon>Gammaproteobacteria</taxon>
        <taxon>Vibrionales</taxon>
        <taxon>Vibrionaceae</taxon>
        <taxon>Veronia</taxon>
    </lineage>
</organism>
<sequence>METHNGVIEWSSGTSEYVNVSLTAEYLTFVDRGFANQRHVVIYSRIDGASDARCEYYVNEPNPKARLTLCDDGEIKLIQGGNTLNVGRLKIFERS</sequence>
<name>A0A1C3ERX7_9GAMM</name>
<gene>
    <name evidence="1" type="ORF">A8L45_01595</name>
</gene>
<protein>
    <submittedName>
        <fullName evidence="1">Uncharacterized protein</fullName>
    </submittedName>
</protein>
<keyword evidence="2" id="KW-1185">Reference proteome</keyword>
<dbReference type="Proteomes" id="UP000094936">
    <property type="component" value="Unassembled WGS sequence"/>
</dbReference>
<comment type="caution">
    <text evidence="1">The sequence shown here is derived from an EMBL/GenBank/DDBJ whole genome shotgun (WGS) entry which is preliminary data.</text>
</comment>
<proteinExistence type="predicted"/>
<evidence type="ECO:0000313" key="2">
    <source>
        <dbReference type="Proteomes" id="UP000094936"/>
    </source>
</evidence>